<dbReference type="InterPro" id="IPR036010">
    <property type="entry name" value="2Fe-2S_ferredoxin-like_sf"/>
</dbReference>
<reference evidence="2 3" key="1">
    <citation type="submission" date="2020-08" db="EMBL/GenBank/DDBJ databases">
        <title>Novel species isolated from subtropical streams in China.</title>
        <authorList>
            <person name="Lu H."/>
        </authorList>
    </citation>
    <scope>NUCLEOTIDE SEQUENCE [LARGE SCALE GENOMIC DNA]</scope>
    <source>
        <strain evidence="2 3">LX15W</strain>
    </source>
</reference>
<keyword evidence="3" id="KW-1185">Reference proteome</keyword>
<sequence length="88" mass="9124">MKTSTRPTLSLTINGAIHQVEPGISVAAALARCGCITTRVSVNGAPRAPVCGMGICQECRVTINGQAHQLACQTLCANEMQILTGENA</sequence>
<accession>A0ABR6YEX7</accession>
<protein>
    <submittedName>
        <fullName evidence="2">(2Fe-2S)-binding protein</fullName>
    </submittedName>
</protein>
<dbReference type="SUPFAM" id="SSF54292">
    <property type="entry name" value="2Fe-2S ferredoxin-like"/>
    <property type="match status" value="1"/>
</dbReference>
<dbReference type="EMBL" id="JACOGA010000015">
    <property type="protein sequence ID" value="MBC3875114.1"/>
    <property type="molecule type" value="Genomic_DNA"/>
</dbReference>
<evidence type="ECO:0000313" key="2">
    <source>
        <dbReference type="EMBL" id="MBC3875114.1"/>
    </source>
</evidence>
<name>A0ABR6YEX7_9BURK</name>
<organism evidence="2 3">
    <name type="scientific">Undibacterium flavidum</name>
    <dbReference type="NCBI Taxonomy" id="2762297"/>
    <lineage>
        <taxon>Bacteria</taxon>
        <taxon>Pseudomonadati</taxon>
        <taxon>Pseudomonadota</taxon>
        <taxon>Betaproteobacteria</taxon>
        <taxon>Burkholderiales</taxon>
        <taxon>Oxalobacteraceae</taxon>
        <taxon>Undibacterium</taxon>
    </lineage>
</organism>
<dbReference type="Gene3D" id="3.10.20.440">
    <property type="entry name" value="2Fe-2S iron-sulphur cluster binding domain, sarcosine oxidase, alpha subunit, N-terminal domain"/>
    <property type="match status" value="1"/>
</dbReference>
<gene>
    <name evidence="2" type="ORF">H8K55_16110</name>
</gene>
<keyword evidence="1" id="KW-0560">Oxidoreductase</keyword>
<evidence type="ECO:0000256" key="1">
    <source>
        <dbReference type="ARBA" id="ARBA00023002"/>
    </source>
</evidence>
<dbReference type="InterPro" id="IPR042204">
    <property type="entry name" value="2Fe-2S-bd_N"/>
</dbReference>
<dbReference type="RefSeq" id="WP_186943088.1">
    <property type="nucleotide sequence ID" value="NZ_JACOGA010000015.1"/>
</dbReference>
<dbReference type="Proteomes" id="UP000624279">
    <property type="component" value="Unassembled WGS sequence"/>
</dbReference>
<proteinExistence type="predicted"/>
<dbReference type="Pfam" id="PF13510">
    <property type="entry name" value="Fer2_4"/>
    <property type="match status" value="1"/>
</dbReference>
<comment type="caution">
    <text evidence="2">The sequence shown here is derived from an EMBL/GenBank/DDBJ whole genome shotgun (WGS) entry which is preliminary data.</text>
</comment>
<evidence type="ECO:0000313" key="3">
    <source>
        <dbReference type="Proteomes" id="UP000624279"/>
    </source>
</evidence>